<dbReference type="PANTHER" id="PTHR11260:SF536">
    <property type="entry name" value="GLUTATHIONE S-TRANSFERASE U7"/>
    <property type="match status" value="1"/>
</dbReference>
<dbReference type="SFLD" id="SFLDS00019">
    <property type="entry name" value="Glutathione_Transferase_(cytos"/>
    <property type="match status" value="1"/>
</dbReference>
<dbReference type="InterPro" id="IPR036249">
    <property type="entry name" value="Thioredoxin-like_sf"/>
</dbReference>
<dbReference type="InterPro" id="IPR010987">
    <property type="entry name" value="Glutathione-S-Trfase_C-like"/>
</dbReference>
<dbReference type="EC" id="2.5.1.18" evidence="2"/>
<dbReference type="GO" id="GO:0005829">
    <property type="term" value="C:cytosol"/>
    <property type="evidence" value="ECO:0007669"/>
    <property type="project" value="UniProtKB-SubCell"/>
</dbReference>
<name>B2BXQ9_9ROSI</name>
<evidence type="ECO:0000256" key="3">
    <source>
        <dbReference type="ARBA" id="ARBA00022490"/>
    </source>
</evidence>
<evidence type="ECO:0000256" key="5">
    <source>
        <dbReference type="ARBA" id="ARBA00022679"/>
    </source>
</evidence>
<dbReference type="PROSITE" id="PS50404">
    <property type="entry name" value="GST_NTER"/>
    <property type="match status" value="1"/>
</dbReference>
<dbReference type="CDD" id="cd03185">
    <property type="entry name" value="GST_C_Tau"/>
    <property type="match status" value="1"/>
</dbReference>
<dbReference type="Pfam" id="PF13417">
    <property type="entry name" value="GST_N_3"/>
    <property type="match status" value="1"/>
</dbReference>
<dbReference type="FunFam" id="1.20.1050.10:FF:000012">
    <property type="entry name" value="Tau class glutathione S-transferase"/>
    <property type="match status" value="1"/>
</dbReference>
<proteinExistence type="inferred from homology"/>
<dbReference type="InterPro" id="IPR045073">
    <property type="entry name" value="Omega/Tau-like"/>
</dbReference>
<reference evidence="10" key="1">
    <citation type="submission" date="2007-09" db="EMBL/GenBank/DDBJ databases">
        <title>Adaptive radiation of a tandemly repeated short chain dehydrogenase encoding gene family in Brassicales.</title>
        <authorList>
            <person name="Navarro-Quezada A.R."/>
            <person name="Schmid K.J."/>
        </authorList>
    </citation>
    <scope>NUCLEOTIDE SEQUENCE</scope>
</reference>
<dbReference type="SUPFAM" id="SSF52833">
    <property type="entry name" value="Thioredoxin-like"/>
    <property type="match status" value="1"/>
</dbReference>
<evidence type="ECO:0000259" key="9">
    <source>
        <dbReference type="PROSITE" id="PS50405"/>
    </source>
</evidence>
<dbReference type="InterPro" id="IPR004046">
    <property type="entry name" value="GST_C"/>
</dbReference>
<dbReference type="InterPro" id="IPR004045">
    <property type="entry name" value="Glutathione_S-Trfase_N"/>
</dbReference>
<feature type="domain" description="GST C-terminal" evidence="9">
    <location>
        <begin position="89"/>
        <end position="216"/>
    </location>
</feature>
<dbReference type="AlphaFoldDB" id="B2BXQ9"/>
<keyword evidence="3" id="KW-0963">Cytoplasm</keyword>
<dbReference type="GO" id="GO:0004364">
    <property type="term" value="F:glutathione transferase activity"/>
    <property type="evidence" value="ECO:0007669"/>
    <property type="project" value="UniProtKB-EC"/>
</dbReference>
<evidence type="ECO:0000256" key="4">
    <source>
        <dbReference type="ARBA" id="ARBA00022575"/>
    </source>
</evidence>
<evidence type="ECO:0000313" key="10">
    <source>
        <dbReference type="EMBL" id="ABW81096.1"/>
    </source>
</evidence>
<dbReference type="PROSITE" id="PS50405">
    <property type="entry name" value="GST_CTER"/>
    <property type="match status" value="1"/>
</dbReference>
<dbReference type="CDD" id="cd03058">
    <property type="entry name" value="GST_N_Tau"/>
    <property type="match status" value="1"/>
</dbReference>
<protein>
    <recommendedName>
        <fullName evidence="2">glutathione transferase</fullName>
        <ecNumber evidence="2">2.5.1.18</ecNumber>
    </recommendedName>
</protein>
<evidence type="ECO:0000256" key="7">
    <source>
        <dbReference type="ARBA" id="ARBA00047960"/>
    </source>
</evidence>
<feature type="domain" description="GST N-terminal" evidence="8">
    <location>
        <begin position="5"/>
        <end position="84"/>
    </location>
</feature>
<gene>
    <name evidence="10" type="primary">GST19</name>
</gene>
<dbReference type="FunFam" id="3.40.30.10:FF:000014">
    <property type="entry name" value="Tau class glutathione S-transferase"/>
    <property type="match status" value="1"/>
</dbReference>
<comment type="similarity">
    <text evidence="6">Belongs to the GST superfamily. Tau family.</text>
</comment>
<dbReference type="InterPro" id="IPR045074">
    <property type="entry name" value="GST_C_Tau"/>
</dbReference>
<comment type="subcellular location">
    <subcellularLocation>
        <location evidence="1">Cytoplasm</location>
        <location evidence="1">Cytosol</location>
    </subcellularLocation>
</comment>
<keyword evidence="4" id="KW-0216">Detoxification</keyword>
<evidence type="ECO:0000256" key="6">
    <source>
        <dbReference type="ARBA" id="ARBA00025743"/>
    </source>
</evidence>
<dbReference type="GO" id="GO:0006749">
    <property type="term" value="P:glutathione metabolic process"/>
    <property type="evidence" value="ECO:0007669"/>
    <property type="project" value="InterPro"/>
</dbReference>
<accession>B2BXQ9</accession>
<dbReference type="InterPro" id="IPR040079">
    <property type="entry name" value="Glutathione_S-Trfase"/>
</dbReference>
<organism evidence="10">
    <name type="scientific">Tarenaya spinosa</name>
    <dbReference type="NCBI Taxonomy" id="228870"/>
    <lineage>
        <taxon>Eukaryota</taxon>
        <taxon>Viridiplantae</taxon>
        <taxon>Streptophyta</taxon>
        <taxon>Embryophyta</taxon>
        <taxon>Tracheophyta</taxon>
        <taxon>Spermatophyta</taxon>
        <taxon>Magnoliopsida</taxon>
        <taxon>eudicotyledons</taxon>
        <taxon>Gunneridae</taxon>
        <taxon>Pentapetalae</taxon>
        <taxon>rosids</taxon>
        <taxon>malvids</taxon>
        <taxon>Brassicales</taxon>
        <taxon>Cleomaceae</taxon>
        <taxon>New World clade</taxon>
        <taxon>Tarenaya</taxon>
    </lineage>
</organism>
<dbReference type="InterPro" id="IPR036282">
    <property type="entry name" value="Glutathione-S-Trfase_C_sf"/>
</dbReference>
<dbReference type="SFLD" id="SFLDG00358">
    <property type="entry name" value="Main_(cytGST)"/>
    <property type="match status" value="1"/>
</dbReference>
<dbReference type="GO" id="GO:0009407">
    <property type="term" value="P:toxin catabolic process"/>
    <property type="evidence" value="ECO:0007669"/>
    <property type="project" value="UniProtKB-ARBA"/>
</dbReference>
<keyword evidence="5" id="KW-0808">Transferase</keyword>
<evidence type="ECO:0000259" key="8">
    <source>
        <dbReference type="PROSITE" id="PS50404"/>
    </source>
</evidence>
<dbReference type="PANTHER" id="PTHR11260">
    <property type="entry name" value="GLUTATHIONE S-TRANSFERASE, GST, SUPERFAMILY, GST DOMAIN CONTAINING"/>
    <property type="match status" value="1"/>
</dbReference>
<dbReference type="Pfam" id="PF00043">
    <property type="entry name" value="GST_C"/>
    <property type="match status" value="1"/>
</dbReference>
<comment type="catalytic activity">
    <reaction evidence="7">
        <text>RX + glutathione = an S-substituted glutathione + a halide anion + H(+)</text>
        <dbReference type="Rhea" id="RHEA:16437"/>
        <dbReference type="ChEBI" id="CHEBI:15378"/>
        <dbReference type="ChEBI" id="CHEBI:16042"/>
        <dbReference type="ChEBI" id="CHEBI:17792"/>
        <dbReference type="ChEBI" id="CHEBI:57925"/>
        <dbReference type="ChEBI" id="CHEBI:90779"/>
        <dbReference type="EC" id="2.5.1.18"/>
    </reaction>
</comment>
<evidence type="ECO:0000256" key="1">
    <source>
        <dbReference type="ARBA" id="ARBA00004514"/>
    </source>
</evidence>
<dbReference type="Gene3D" id="1.20.1050.10">
    <property type="match status" value="1"/>
</dbReference>
<dbReference type="SFLD" id="SFLDG01152">
    <property type="entry name" value="Main.3:_Omega-_and_Tau-like"/>
    <property type="match status" value="1"/>
</dbReference>
<evidence type="ECO:0000256" key="2">
    <source>
        <dbReference type="ARBA" id="ARBA00012452"/>
    </source>
</evidence>
<dbReference type="SUPFAM" id="SSF47616">
    <property type="entry name" value="GST C-terminal domain-like"/>
    <property type="match status" value="1"/>
</dbReference>
<dbReference type="Gene3D" id="3.40.30.10">
    <property type="entry name" value="Glutaredoxin"/>
    <property type="match status" value="1"/>
</dbReference>
<dbReference type="EMBL" id="EU162609">
    <property type="protein sequence ID" value="ABW81096.1"/>
    <property type="molecule type" value="Genomic_DNA"/>
</dbReference>
<sequence>MGEKEEVKLLGMWASPYSRRIEMALKLKGVPYEYSEQDIFDKSPLLLQLNPVHKKVPVLIHNGQTMVESLVILEYIDETWKLNPILPQDPYGRAMARFWAKFVDEQILTVGGKSFVKAEKGREAAIEDTQQLLKCLEKELVGKDFFGGKNVGFLDIVASTMVPFCLTRLWEAFEADVIPEELFPEIHRWTRNLYEIDFIRDCIPPKEKHLHHVKAASERFKSA</sequence>